<protein>
    <submittedName>
        <fullName evidence="2">GNAT family N-acetyltransferase</fullName>
    </submittedName>
</protein>
<dbReference type="GO" id="GO:0016747">
    <property type="term" value="F:acyltransferase activity, transferring groups other than amino-acyl groups"/>
    <property type="evidence" value="ECO:0007669"/>
    <property type="project" value="InterPro"/>
</dbReference>
<dbReference type="GO" id="GO:0004057">
    <property type="term" value="F:arginyl-tRNA--protein transferase activity"/>
    <property type="evidence" value="ECO:0007669"/>
    <property type="project" value="InterPro"/>
</dbReference>
<evidence type="ECO:0000259" key="1">
    <source>
        <dbReference type="PROSITE" id="PS51186"/>
    </source>
</evidence>
<evidence type="ECO:0000313" key="2">
    <source>
        <dbReference type="EMBL" id="RTQ48426.1"/>
    </source>
</evidence>
<evidence type="ECO:0000313" key="3">
    <source>
        <dbReference type="Proteomes" id="UP000282184"/>
    </source>
</evidence>
<dbReference type="InterPro" id="IPR007472">
    <property type="entry name" value="N-end_Aminoacyl_Trfase_C"/>
</dbReference>
<dbReference type="Proteomes" id="UP000282184">
    <property type="component" value="Unassembled WGS sequence"/>
</dbReference>
<dbReference type="InterPro" id="IPR030700">
    <property type="entry name" value="N-end_Aminoacyl_Trfase"/>
</dbReference>
<dbReference type="GO" id="GO:0005737">
    <property type="term" value="C:cytoplasm"/>
    <property type="evidence" value="ECO:0007669"/>
    <property type="project" value="TreeGrafter"/>
</dbReference>
<organism evidence="2 3">
    <name type="scientific">Hymenobacter gummosus</name>
    <dbReference type="NCBI Taxonomy" id="1776032"/>
    <lineage>
        <taxon>Bacteria</taxon>
        <taxon>Pseudomonadati</taxon>
        <taxon>Bacteroidota</taxon>
        <taxon>Cytophagia</taxon>
        <taxon>Cytophagales</taxon>
        <taxon>Hymenobacteraceae</taxon>
        <taxon>Hymenobacter</taxon>
    </lineage>
</organism>
<dbReference type="InterPro" id="IPR000182">
    <property type="entry name" value="GNAT_dom"/>
</dbReference>
<dbReference type="PANTHER" id="PTHR21367">
    <property type="entry name" value="ARGININE-TRNA-PROTEIN TRANSFERASE 1"/>
    <property type="match status" value="1"/>
</dbReference>
<name>A0A3S0H829_9BACT</name>
<dbReference type="AlphaFoldDB" id="A0A3S0H829"/>
<dbReference type="InterPro" id="IPR016181">
    <property type="entry name" value="Acyl_CoA_acyltransferase"/>
</dbReference>
<proteinExistence type="predicted"/>
<gene>
    <name evidence="2" type="ORF">EJV47_15755</name>
</gene>
<dbReference type="Pfam" id="PF04377">
    <property type="entry name" value="ATE_C"/>
    <property type="match status" value="1"/>
</dbReference>
<keyword evidence="2" id="KW-0808">Transferase</keyword>
<dbReference type="EMBL" id="RXOF01000009">
    <property type="protein sequence ID" value="RTQ48426.1"/>
    <property type="molecule type" value="Genomic_DNA"/>
</dbReference>
<dbReference type="PANTHER" id="PTHR21367:SF1">
    <property type="entry name" value="ARGINYL-TRNA--PROTEIN TRANSFERASE 1"/>
    <property type="match status" value="1"/>
</dbReference>
<dbReference type="PROSITE" id="PS51186">
    <property type="entry name" value="GNAT"/>
    <property type="match status" value="1"/>
</dbReference>
<reference evidence="2 3" key="1">
    <citation type="submission" date="2018-12" db="EMBL/GenBank/DDBJ databases">
        <title>Hymenobacter gummosus sp. nov., isolated from a spring.</title>
        <authorList>
            <person name="Nie L."/>
        </authorList>
    </citation>
    <scope>NUCLEOTIDE SEQUENCE [LARGE SCALE GENOMIC DNA]</scope>
    <source>
        <strain evidence="2 3">KCTC 52166</strain>
    </source>
</reference>
<comment type="caution">
    <text evidence="2">The sequence shown here is derived from an EMBL/GenBank/DDBJ whole genome shotgun (WGS) entry which is preliminary data.</text>
</comment>
<dbReference type="OrthoDB" id="9782022at2"/>
<sequence>MTATPHSSEIIPGNVLDFYLSQGYYRMHQELFTCQFLPINGGIYTVHWLRVVLADVTWGPEQRRRLRLNERFSITLRPFRLTDEYEDLYARYRASISFDAPDTVESFTLAGARHNAFPTGVIELRDAGRLIAAGIFDSGEQTLAGIMNFYDPAYRRYSLGKYLMLLKINYARQQGMTHYYPGYLVHGYPKFDYKLYPCPAATEVFDSYRGYWLPFDWQAVNEHSAELLTVWRERENELHGAE</sequence>
<keyword evidence="3" id="KW-1185">Reference proteome</keyword>
<dbReference type="RefSeq" id="WP_126694132.1">
    <property type="nucleotide sequence ID" value="NZ_RXOF01000009.1"/>
</dbReference>
<feature type="domain" description="N-acetyltransferase" evidence="1">
    <location>
        <begin position="74"/>
        <end position="218"/>
    </location>
</feature>
<accession>A0A3S0H829</accession>
<dbReference type="SUPFAM" id="SSF55729">
    <property type="entry name" value="Acyl-CoA N-acyltransferases (Nat)"/>
    <property type="match status" value="1"/>
</dbReference>